<sequence length="174" mass="20473">MYQDGPIILLEDVISQNNGILETCKLKHPKTGIASTFFYSNSSCHIYEITKFQENFRSWFIKDFVVKGGEDGLFMVTEINMLYLFLPLLRKSFRMYKSVGSILDDENFPDNKIFQDKLMSFLKFVCDTKELGEDLYYKYNKEKTLAWLQLKVIIKSMLVIYCQNILSQNCPKNY</sequence>
<dbReference type="HOGENOM" id="CLU_1541787_0_0_1"/>
<gene>
    <name evidence="11" type="primary">20202235</name>
    <name evidence="10" type="ORF">HELRODRAFT_168156</name>
</gene>
<evidence type="ECO:0000259" key="8">
    <source>
        <dbReference type="Pfam" id="PF09468"/>
    </source>
</evidence>
<organism evidence="11 12">
    <name type="scientific">Helobdella robusta</name>
    <name type="common">Californian leech</name>
    <dbReference type="NCBI Taxonomy" id="6412"/>
    <lineage>
        <taxon>Eukaryota</taxon>
        <taxon>Metazoa</taxon>
        <taxon>Spiralia</taxon>
        <taxon>Lophotrochozoa</taxon>
        <taxon>Annelida</taxon>
        <taxon>Clitellata</taxon>
        <taxon>Hirudinea</taxon>
        <taxon>Rhynchobdellida</taxon>
        <taxon>Glossiphoniidae</taxon>
        <taxon>Helobdella</taxon>
    </lineage>
</organism>
<dbReference type="InterPro" id="IPR041195">
    <property type="entry name" value="Rnh202_N"/>
</dbReference>
<evidence type="ECO:0000259" key="9">
    <source>
        <dbReference type="Pfam" id="PF17745"/>
    </source>
</evidence>
<feature type="domain" description="Rnh202 triple barrel" evidence="9">
    <location>
        <begin position="22"/>
        <end position="79"/>
    </location>
</feature>
<evidence type="ECO:0000256" key="2">
    <source>
        <dbReference type="ARBA" id="ARBA00009823"/>
    </source>
</evidence>
<dbReference type="GeneID" id="20202235"/>
<keyword evidence="5" id="KW-0539">Nucleus</keyword>
<comment type="subunit">
    <text evidence="3">The RNase H2 complex is a heterotrimer composed of the catalytic subunit RNASEH2A and the non-catalytic subunits RNASEH2B and RNASEH2C.</text>
</comment>
<dbReference type="PANTHER" id="PTHR13383">
    <property type="entry name" value="RIBONUCLEASE H2 SUBUNIT B"/>
    <property type="match status" value="1"/>
</dbReference>
<dbReference type="STRING" id="6412.T1F085"/>
<dbReference type="KEGG" id="hro:HELRODRAFT_168156"/>
<evidence type="ECO:0000256" key="5">
    <source>
        <dbReference type="ARBA" id="ARBA00023242"/>
    </source>
</evidence>
<dbReference type="Proteomes" id="UP000015101">
    <property type="component" value="Unassembled WGS sequence"/>
</dbReference>
<dbReference type="eggNOG" id="KOG4705">
    <property type="taxonomic scope" value="Eukaryota"/>
</dbReference>
<evidence type="ECO:0000256" key="1">
    <source>
        <dbReference type="ARBA" id="ARBA00004123"/>
    </source>
</evidence>
<dbReference type="Gene3D" id="1.10.20.120">
    <property type="match status" value="1"/>
</dbReference>
<protein>
    <recommendedName>
        <fullName evidence="4">Ribonuclease H2 subunit B</fullName>
    </recommendedName>
    <alternativeName>
        <fullName evidence="7">Ribonuclease HI subunit B</fullName>
    </alternativeName>
</protein>
<reference evidence="10 12" key="2">
    <citation type="journal article" date="2013" name="Nature">
        <title>Insights into bilaterian evolution from three spiralian genomes.</title>
        <authorList>
            <person name="Simakov O."/>
            <person name="Marletaz F."/>
            <person name="Cho S.J."/>
            <person name="Edsinger-Gonzales E."/>
            <person name="Havlak P."/>
            <person name="Hellsten U."/>
            <person name="Kuo D.H."/>
            <person name="Larsson T."/>
            <person name="Lv J."/>
            <person name="Arendt D."/>
            <person name="Savage R."/>
            <person name="Osoegawa K."/>
            <person name="de Jong P."/>
            <person name="Grimwood J."/>
            <person name="Chapman J.A."/>
            <person name="Shapiro H."/>
            <person name="Aerts A."/>
            <person name="Otillar R.P."/>
            <person name="Terry A.Y."/>
            <person name="Boore J.L."/>
            <person name="Grigoriev I.V."/>
            <person name="Lindberg D.R."/>
            <person name="Seaver E.C."/>
            <person name="Weisblat D.A."/>
            <person name="Putnam N.H."/>
            <person name="Rokhsar D.S."/>
        </authorList>
    </citation>
    <scope>NUCLEOTIDE SEQUENCE</scope>
</reference>
<dbReference type="CDD" id="cd09270">
    <property type="entry name" value="RNase_H2-B"/>
    <property type="match status" value="1"/>
</dbReference>
<dbReference type="OrthoDB" id="29098at2759"/>
<dbReference type="GO" id="GO:0005634">
    <property type="term" value="C:nucleus"/>
    <property type="evidence" value="ECO:0007669"/>
    <property type="project" value="UniProtKB-SubCell"/>
</dbReference>
<dbReference type="Pfam" id="PF17745">
    <property type="entry name" value="Ydr279_N"/>
    <property type="match status" value="1"/>
</dbReference>
<name>T1F085_HELRO</name>
<dbReference type="RefSeq" id="XP_009012290.1">
    <property type="nucleotide sequence ID" value="XM_009014042.1"/>
</dbReference>
<reference evidence="11" key="3">
    <citation type="submission" date="2015-06" db="UniProtKB">
        <authorList>
            <consortium name="EnsemblMetazoa"/>
        </authorList>
    </citation>
    <scope>IDENTIFICATION</scope>
</reference>
<dbReference type="PANTHER" id="PTHR13383:SF11">
    <property type="entry name" value="RIBONUCLEASE H2 SUBUNIT B"/>
    <property type="match status" value="1"/>
</dbReference>
<reference evidence="12" key="1">
    <citation type="submission" date="2012-12" db="EMBL/GenBank/DDBJ databases">
        <authorList>
            <person name="Hellsten U."/>
            <person name="Grimwood J."/>
            <person name="Chapman J.A."/>
            <person name="Shapiro H."/>
            <person name="Aerts A."/>
            <person name="Otillar R.P."/>
            <person name="Terry A.Y."/>
            <person name="Boore J.L."/>
            <person name="Simakov O."/>
            <person name="Marletaz F."/>
            <person name="Cho S.-J."/>
            <person name="Edsinger-Gonzales E."/>
            <person name="Havlak P."/>
            <person name="Kuo D.-H."/>
            <person name="Larsson T."/>
            <person name="Lv J."/>
            <person name="Arendt D."/>
            <person name="Savage R."/>
            <person name="Osoegawa K."/>
            <person name="de Jong P."/>
            <person name="Lindberg D.R."/>
            <person name="Seaver E.C."/>
            <person name="Weisblat D.A."/>
            <person name="Putnam N.H."/>
            <person name="Grigoriev I.V."/>
            <person name="Rokhsar D.S."/>
        </authorList>
    </citation>
    <scope>NUCLEOTIDE SEQUENCE</scope>
</reference>
<feature type="domain" description="Ribonuclease H2 subunit B wHTH" evidence="8">
    <location>
        <begin position="83"/>
        <end position="152"/>
    </location>
</feature>
<comment type="subcellular location">
    <subcellularLocation>
        <location evidence="1">Nucleus</location>
    </subcellularLocation>
</comment>
<dbReference type="Pfam" id="PF09468">
    <property type="entry name" value="RNase_H2-Ydr279"/>
    <property type="match status" value="1"/>
</dbReference>
<comment type="similarity">
    <text evidence="2">Belongs to the RNase H2 subunit B family.</text>
</comment>
<proteinExistence type="inferred from homology"/>
<dbReference type="AlphaFoldDB" id="T1F085"/>
<dbReference type="CTD" id="20202235"/>
<dbReference type="InterPro" id="IPR019024">
    <property type="entry name" value="RNase_H2_suB_wHTH"/>
</dbReference>
<dbReference type="EMBL" id="AMQM01002911">
    <property type="status" value="NOT_ANNOTATED_CDS"/>
    <property type="molecule type" value="Genomic_DNA"/>
</dbReference>
<comment type="function">
    <text evidence="6">Non catalytic subunit of RNase H2, an endonuclease that specifically degrades the RNA of RNA:DNA hybrids. Participates in DNA replication, possibly by mediating the removal of lagging-strand Okazaki fragment RNA primers during DNA replication. Mediates the excision of single ribonucleotides from DNA:RNA duplexes.</text>
</comment>
<evidence type="ECO:0000256" key="6">
    <source>
        <dbReference type="ARBA" id="ARBA00024778"/>
    </source>
</evidence>
<dbReference type="InParanoid" id="T1F085"/>
<evidence type="ECO:0000313" key="11">
    <source>
        <dbReference type="EnsemblMetazoa" id="HelroP168156"/>
    </source>
</evidence>
<dbReference type="EnsemblMetazoa" id="HelroT168156">
    <property type="protein sequence ID" value="HelroP168156"/>
    <property type="gene ID" value="HelroG168156"/>
</dbReference>
<dbReference type="InterPro" id="IPR040456">
    <property type="entry name" value="RNase_H2_suB"/>
</dbReference>
<evidence type="ECO:0000256" key="3">
    <source>
        <dbReference type="ARBA" id="ARBA00011277"/>
    </source>
</evidence>
<evidence type="ECO:0000256" key="4">
    <source>
        <dbReference type="ARBA" id="ARBA00019062"/>
    </source>
</evidence>
<dbReference type="GO" id="GO:0032299">
    <property type="term" value="C:ribonuclease H2 complex"/>
    <property type="evidence" value="ECO:0007669"/>
    <property type="project" value="InterPro"/>
</dbReference>
<dbReference type="Gene3D" id="2.20.25.530">
    <property type="match status" value="1"/>
</dbReference>
<accession>T1F085</accession>
<evidence type="ECO:0000313" key="10">
    <source>
        <dbReference type="EMBL" id="ESO09197.1"/>
    </source>
</evidence>
<evidence type="ECO:0000256" key="7">
    <source>
        <dbReference type="ARBA" id="ARBA00033464"/>
    </source>
</evidence>
<dbReference type="EMBL" id="KB095959">
    <property type="protein sequence ID" value="ESO09197.1"/>
    <property type="molecule type" value="Genomic_DNA"/>
</dbReference>
<evidence type="ECO:0000313" key="12">
    <source>
        <dbReference type="Proteomes" id="UP000015101"/>
    </source>
</evidence>
<keyword evidence="12" id="KW-1185">Reference proteome</keyword>